<name>W1NS45_AMBTC</name>
<dbReference type="AlphaFoldDB" id="W1NS45"/>
<feature type="transmembrane region" description="Helical" evidence="7">
    <location>
        <begin position="281"/>
        <end position="302"/>
    </location>
</feature>
<gene>
    <name evidence="9" type="ORF">AMTR_s00109p00148000</name>
</gene>
<dbReference type="OMA" id="TDRHENI"/>
<evidence type="ECO:0000256" key="1">
    <source>
        <dbReference type="ARBA" id="ARBA00004141"/>
    </source>
</evidence>
<feature type="transmembrane region" description="Helical" evidence="7">
    <location>
        <begin position="207"/>
        <end position="226"/>
    </location>
</feature>
<dbReference type="Gramene" id="ERM98712">
    <property type="protein sequence ID" value="ERM98712"/>
    <property type="gene ID" value="AMTR_s00109p00148000"/>
</dbReference>
<dbReference type="SMART" id="SM00248">
    <property type="entry name" value="ANK"/>
    <property type="match status" value="3"/>
</dbReference>
<dbReference type="Pfam" id="PF12796">
    <property type="entry name" value="Ank_2"/>
    <property type="match status" value="1"/>
</dbReference>
<dbReference type="Pfam" id="PF13962">
    <property type="entry name" value="PGG"/>
    <property type="match status" value="1"/>
</dbReference>
<keyword evidence="10" id="KW-1185">Reference proteome</keyword>
<evidence type="ECO:0000313" key="9">
    <source>
        <dbReference type="EMBL" id="ERM98712.1"/>
    </source>
</evidence>
<dbReference type="STRING" id="13333.W1NS45"/>
<evidence type="ECO:0000259" key="8">
    <source>
        <dbReference type="Pfam" id="PF13962"/>
    </source>
</evidence>
<accession>W1NS45</accession>
<dbReference type="SUPFAM" id="SSF48403">
    <property type="entry name" value="Ankyrin repeat"/>
    <property type="match status" value="1"/>
</dbReference>
<dbReference type="eggNOG" id="KOG0504">
    <property type="taxonomic scope" value="Eukaryota"/>
</dbReference>
<keyword evidence="3" id="KW-0677">Repeat</keyword>
<dbReference type="InterPro" id="IPR036770">
    <property type="entry name" value="Ankyrin_rpt-contain_sf"/>
</dbReference>
<evidence type="ECO:0000256" key="2">
    <source>
        <dbReference type="ARBA" id="ARBA00022692"/>
    </source>
</evidence>
<dbReference type="KEGG" id="atr:18426729"/>
<keyword evidence="4 7" id="KW-1133">Transmembrane helix</keyword>
<feature type="transmembrane region" description="Helical" evidence="7">
    <location>
        <begin position="314"/>
        <end position="336"/>
    </location>
</feature>
<dbReference type="PANTHER" id="PTHR24186">
    <property type="entry name" value="PROTEIN PHOSPHATASE 1 REGULATORY SUBUNIT"/>
    <property type="match status" value="1"/>
</dbReference>
<dbReference type="InterPro" id="IPR026961">
    <property type="entry name" value="PGG_dom"/>
</dbReference>
<dbReference type="OrthoDB" id="674805at2759"/>
<evidence type="ECO:0000256" key="7">
    <source>
        <dbReference type="SAM" id="Phobius"/>
    </source>
</evidence>
<feature type="transmembrane region" description="Helical" evidence="7">
    <location>
        <begin position="348"/>
        <end position="374"/>
    </location>
</feature>
<evidence type="ECO:0000256" key="4">
    <source>
        <dbReference type="ARBA" id="ARBA00022989"/>
    </source>
</evidence>
<feature type="transmembrane region" description="Helical" evidence="7">
    <location>
        <begin position="394"/>
        <end position="417"/>
    </location>
</feature>
<evidence type="ECO:0000256" key="3">
    <source>
        <dbReference type="ARBA" id="ARBA00022737"/>
    </source>
</evidence>
<dbReference type="EMBL" id="KI395307">
    <property type="protein sequence ID" value="ERM98712.1"/>
    <property type="molecule type" value="Genomic_DNA"/>
</dbReference>
<keyword evidence="6 7" id="KW-0472">Membrane</keyword>
<feature type="domain" description="PGG" evidence="8">
    <location>
        <begin position="202"/>
        <end position="300"/>
    </location>
</feature>
<dbReference type="PANTHER" id="PTHR24186:SF38">
    <property type="entry name" value="ANKYRIN REPEAT FAMILY PROTEIN"/>
    <property type="match status" value="1"/>
</dbReference>
<sequence length="451" mass="51981">MDQRLLNACRSGDYDAWRALIEQDESMLDGVTAVTLETPLHLVFRHGHVEMAKEILNLRPLMAFPENYQGLSPMHIAVAYRQPRIVEAFLCSDTQFLFFQRDRDGRNPVHHMAMRGYEDMLFAVLQSCPELAESLTDRHENILDLCLKYHHKEMKIKLIEEFGVVRDQRDDHGNTVLSLETAASRPEEKVTGRGYTDTKEKLLHKRLNTVMLVATLIAACTFQALMNPPGNQEVDNFEDSWDDWQHHAFMLCDTIGLMTSLLIILLIMCVKPDRLKLLMRVQFFIMWISVFFMAHAAFFSLVLSKYSSFRDEMFVLAVMVFTAMNAVAIIILFVNFTRKMWSKGGRVMRIMVVFLWALVYLPLSTILYLNFVFVPIAHKMIDFKCAFCSKPWTYVLIFVLIANIGVVMLVWFAYFIFCSVGNRMRKAPSITPNNEKYGSSDVESGGHLHPT</sequence>
<dbReference type="InterPro" id="IPR002110">
    <property type="entry name" value="Ankyrin_rpt"/>
</dbReference>
<evidence type="ECO:0000313" key="10">
    <source>
        <dbReference type="Proteomes" id="UP000017836"/>
    </source>
</evidence>
<dbReference type="Gene3D" id="1.25.40.20">
    <property type="entry name" value="Ankyrin repeat-containing domain"/>
    <property type="match status" value="1"/>
</dbReference>
<protein>
    <recommendedName>
        <fullName evidence="8">PGG domain-containing protein</fullName>
    </recommendedName>
</protein>
<keyword evidence="5" id="KW-0040">ANK repeat</keyword>
<evidence type="ECO:0000256" key="5">
    <source>
        <dbReference type="ARBA" id="ARBA00023043"/>
    </source>
</evidence>
<comment type="subcellular location">
    <subcellularLocation>
        <location evidence="1">Membrane</location>
        <topology evidence="1">Multi-pass membrane protein</topology>
    </subcellularLocation>
</comment>
<proteinExistence type="predicted"/>
<evidence type="ECO:0000256" key="6">
    <source>
        <dbReference type="ARBA" id="ARBA00023136"/>
    </source>
</evidence>
<dbReference type="GO" id="GO:0005886">
    <property type="term" value="C:plasma membrane"/>
    <property type="evidence" value="ECO:0000318"/>
    <property type="project" value="GO_Central"/>
</dbReference>
<dbReference type="Proteomes" id="UP000017836">
    <property type="component" value="Unassembled WGS sequence"/>
</dbReference>
<keyword evidence="2 7" id="KW-0812">Transmembrane</keyword>
<organism evidence="9 10">
    <name type="scientific">Amborella trichopoda</name>
    <dbReference type="NCBI Taxonomy" id="13333"/>
    <lineage>
        <taxon>Eukaryota</taxon>
        <taxon>Viridiplantae</taxon>
        <taxon>Streptophyta</taxon>
        <taxon>Embryophyta</taxon>
        <taxon>Tracheophyta</taxon>
        <taxon>Spermatophyta</taxon>
        <taxon>Magnoliopsida</taxon>
        <taxon>Amborellales</taxon>
        <taxon>Amborellaceae</taxon>
        <taxon>Amborella</taxon>
    </lineage>
</organism>
<dbReference type="HOGENOM" id="CLU_049091_0_0_1"/>
<reference evidence="10" key="1">
    <citation type="journal article" date="2013" name="Science">
        <title>The Amborella genome and the evolution of flowering plants.</title>
        <authorList>
            <consortium name="Amborella Genome Project"/>
        </authorList>
    </citation>
    <scope>NUCLEOTIDE SEQUENCE [LARGE SCALE GENOMIC DNA]</scope>
</reference>
<feature type="transmembrane region" description="Helical" evidence="7">
    <location>
        <begin position="246"/>
        <end position="269"/>
    </location>
</feature>